<comment type="caution">
    <text evidence="1">The sequence shown here is derived from an EMBL/GenBank/DDBJ whole genome shotgun (WGS) entry which is preliminary data.</text>
</comment>
<evidence type="ECO:0000313" key="1">
    <source>
        <dbReference type="EMBL" id="NBL64526.1"/>
    </source>
</evidence>
<dbReference type="RefSeq" id="WP_166536351.1">
    <property type="nucleotide sequence ID" value="NZ_JAABLM010000004.1"/>
</dbReference>
<dbReference type="Proteomes" id="UP000798602">
    <property type="component" value="Unassembled WGS sequence"/>
</dbReference>
<dbReference type="EMBL" id="JAABLM010000004">
    <property type="protein sequence ID" value="NBL64526.1"/>
    <property type="molecule type" value="Genomic_DNA"/>
</dbReference>
<sequence length="539" mass="60549">MSKKTELKLSKTRKAMIKNITYLILWIVLLLPQLMLSQGNNTAQSQIMYDRYHVDLSTGTPKISIPLYTMGTRSNKLKLNFLLTYHPSNISIYNKNIGDAGKGWSFYKSAGVVYRDNFTVPDENRLNLGYSAEPNIYEFNFLGNSGKFIIQKSGSVYTASVLENNGEVVTVDVITDNGKLTQFKIQDVNGFLYDFTTTDSYDHSSGGSAVNINNVFHLTSIKDMNGVFVVKYEYVSQTYPGNYQFNFLKRVISEGIGKVEFDLSIAPTLGGTNRTTYWRMTVYDFLNTALVKFTYDNFADLLTKSTIDELHSEIYQFKYRQSGLFDSSGSGTDYWGYSKMGCSVVAPGESADNIKTTNGVLQQIIYPTGGCVVYDFESNTYSAQNNQLMGNGALSFYTDPTKLENRINYNINSHGAKYFSATDSAPYNFTITTAGNYYLKFTGEQYYNPDFGNYMSPSATLKKGARNVTNLYVYESSENGCLGKLVNLTPGTYTVNYYQGAYGPAEFSITSTSLKSDIKRYWLGGGIYMLNQRFHLMVI</sequence>
<evidence type="ECO:0000313" key="2">
    <source>
        <dbReference type="Proteomes" id="UP000798602"/>
    </source>
</evidence>
<protein>
    <submittedName>
        <fullName evidence="1">Uncharacterized protein</fullName>
    </submittedName>
</protein>
<keyword evidence="2" id="KW-1185">Reference proteome</keyword>
<reference evidence="2" key="1">
    <citation type="submission" date="2020-01" db="EMBL/GenBank/DDBJ databases">
        <title>Sphingomonas sp. strain CSW-10.</title>
        <authorList>
            <person name="Chen W.-M."/>
        </authorList>
    </citation>
    <scope>NUCLEOTIDE SEQUENCE [LARGE SCALE GENOMIC DNA]</scope>
    <source>
        <strain evidence="2">NST-5</strain>
    </source>
</reference>
<proteinExistence type="predicted"/>
<accession>A0ABW9Z8L0</accession>
<gene>
    <name evidence="1" type="ORF">GV828_04840</name>
</gene>
<name>A0ABW9Z8L0_9FLAO</name>
<organism evidence="1 2">
    <name type="scientific">Flavobacterium ichthyis</name>
    <dbReference type="NCBI Taxonomy" id="2698827"/>
    <lineage>
        <taxon>Bacteria</taxon>
        <taxon>Pseudomonadati</taxon>
        <taxon>Bacteroidota</taxon>
        <taxon>Flavobacteriia</taxon>
        <taxon>Flavobacteriales</taxon>
        <taxon>Flavobacteriaceae</taxon>
        <taxon>Flavobacterium</taxon>
    </lineage>
</organism>